<feature type="transmembrane region" description="Helical" evidence="6">
    <location>
        <begin position="302"/>
        <end position="324"/>
    </location>
</feature>
<dbReference type="PANTHER" id="PTHR21229:SF1">
    <property type="entry name" value="GH17801P"/>
    <property type="match status" value="1"/>
</dbReference>
<keyword evidence="4 6" id="KW-1133">Transmembrane helix</keyword>
<dbReference type="GO" id="GO:0016020">
    <property type="term" value="C:membrane"/>
    <property type="evidence" value="ECO:0007669"/>
    <property type="project" value="UniProtKB-SubCell"/>
</dbReference>
<dbReference type="InterPro" id="IPR009637">
    <property type="entry name" value="GPR107/GPR108-like"/>
</dbReference>
<dbReference type="RefSeq" id="XP_028874978.1">
    <property type="nucleotide sequence ID" value="XM_029020534.1"/>
</dbReference>
<comment type="subcellular location">
    <subcellularLocation>
        <location evidence="1">Membrane</location>
        <topology evidence="1">Multi-pass membrane protein</topology>
    </subcellularLocation>
</comment>
<evidence type="ECO:0000256" key="3">
    <source>
        <dbReference type="ARBA" id="ARBA00022729"/>
    </source>
</evidence>
<feature type="transmembrane region" description="Helical" evidence="6">
    <location>
        <begin position="381"/>
        <end position="404"/>
    </location>
</feature>
<dbReference type="Pfam" id="PF06814">
    <property type="entry name" value="GOST_TM"/>
    <property type="match status" value="1"/>
</dbReference>
<reference evidence="8 9" key="1">
    <citation type="submission" date="2016-10" db="EMBL/GenBank/DDBJ databases">
        <title>Reductive evolution of mitochondrial metabolism and differential evolution of invasion-related proteins in Cryptosporidium.</title>
        <authorList>
            <person name="Liu S."/>
            <person name="Roellig D.M."/>
            <person name="Guo Y."/>
            <person name="Li N."/>
            <person name="Frace M.A."/>
            <person name="Tang K."/>
            <person name="Zhang L."/>
            <person name="Feng Y."/>
            <person name="Xiao L."/>
        </authorList>
    </citation>
    <scope>NUCLEOTIDE SEQUENCE [LARGE SCALE GENOMIC DNA]</scope>
    <source>
        <strain evidence="8">39726</strain>
    </source>
</reference>
<dbReference type="AlphaFoldDB" id="A0A1J4MJU4"/>
<feature type="transmembrane region" description="Helical" evidence="6">
    <location>
        <begin position="416"/>
        <end position="438"/>
    </location>
</feature>
<feature type="transmembrane region" description="Helical" evidence="6">
    <location>
        <begin position="228"/>
        <end position="249"/>
    </location>
</feature>
<dbReference type="GO" id="GO:0005794">
    <property type="term" value="C:Golgi apparatus"/>
    <property type="evidence" value="ECO:0007669"/>
    <property type="project" value="TreeGrafter"/>
</dbReference>
<protein>
    <recommendedName>
        <fullName evidence="7">GOST seven transmembrane domain-containing protein</fullName>
    </recommendedName>
</protein>
<feature type="transmembrane region" description="Helical" evidence="6">
    <location>
        <begin position="261"/>
        <end position="290"/>
    </location>
</feature>
<organism evidence="8 9">
    <name type="scientific">Cryptosporidium ubiquitum</name>
    <dbReference type="NCBI Taxonomy" id="857276"/>
    <lineage>
        <taxon>Eukaryota</taxon>
        <taxon>Sar</taxon>
        <taxon>Alveolata</taxon>
        <taxon>Apicomplexa</taxon>
        <taxon>Conoidasida</taxon>
        <taxon>Coccidia</taxon>
        <taxon>Eucoccidiorida</taxon>
        <taxon>Eimeriorina</taxon>
        <taxon>Cryptosporidiidae</taxon>
        <taxon>Cryptosporidium</taxon>
    </lineage>
</organism>
<keyword evidence="5 6" id="KW-0472">Membrane</keyword>
<dbReference type="VEuPathDB" id="CryptoDB:cubi_03521"/>
<dbReference type="OrthoDB" id="19932at2759"/>
<dbReference type="InterPro" id="IPR053937">
    <property type="entry name" value="GOST_TM"/>
</dbReference>
<evidence type="ECO:0000256" key="6">
    <source>
        <dbReference type="SAM" id="Phobius"/>
    </source>
</evidence>
<feature type="transmembrane region" description="Helical" evidence="6">
    <location>
        <begin position="336"/>
        <end position="360"/>
    </location>
</feature>
<feature type="transmembrane region" description="Helical" evidence="6">
    <location>
        <begin position="197"/>
        <end position="216"/>
    </location>
</feature>
<dbReference type="PANTHER" id="PTHR21229">
    <property type="entry name" value="LUNG SEVEN TRANSMEMBRANE RECEPTOR"/>
    <property type="match status" value="1"/>
</dbReference>
<sequence length="561" mass="65112">MSIDYSSSLIKIQLFLVCFLTFGALTYSFSFDGIRIPPSKSIIIHPYQFFMFEKDESYKNLFVPKVAEYSTIYFNNLKVKSSNGIIQNNESIEIIIAPSKDLESLIKNDQLGVCCNKESLLSGNCQVENTFIKPNIDGIIYVGANLNNSNYSSNIKRGGAYSLMISNCGNSNDGYLYGELVIKNVYGFLPAIEFMKINLYFFGIVLYAFLTIYWIYKCIKNNKQLINMQYFILAELLLSIISSFLWLQYFRQWNLTGSSSIFLFGVSSTINILKLTIVVILTLIASHGVGISIISINSRKKIIAISTTGVMYFLNTLFKEYVIYLRSRNLNINSSLLLYSILPIGILNGIVFFWVFHELVNLLNRLEDDKQTEKLSVYKRFTYILFFSVTIAFIYLMLEVRFYLWDIVERWRYQWIFQDAIPFFFVAILKLNLLLLWVPKENSKKYLVAAEVPIEVTIELETHELKKMSFNNEKDLDCFENTNETQNEDFCFNIENFLSYPDSDYEIKKSEHLNQSNNLVISDNINYVKENRGNLNKYIGEKFEVNKENSMHLINLSTRNS</sequence>
<dbReference type="EMBL" id="LRBP01000014">
    <property type="protein sequence ID" value="OII73723.1"/>
    <property type="molecule type" value="Genomic_DNA"/>
</dbReference>
<evidence type="ECO:0000313" key="9">
    <source>
        <dbReference type="Proteomes" id="UP000186176"/>
    </source>
</evidence>
<evidence type="ECO:0000259" key="7">
    <source>
        <dbReference type="Pfam" id="PF06814"/>
    </source>
</evidence>
<evidence type="ECO:0000313" key="8">
    <source>
        <dbReference type="EMBL" id="OII73723.1"/>
    </source>
</evidence>
<keyword evidence="9" id="KW-1185">Reference proteome</keyword>
<keyword evidence="3" id="KW-0732">Signal</keyword>
<proteinExistence type="predicted"/>
<evidence type="ECO:0000256" key="2">
    <source>
        <dbReference type="ARBA" id="ARBA00022692"/>
    </source>
</evidence>
<feature type="domain" description="GOST seven transmembrane" evidence="7">
    <location>
        <begin position="197"/>
        <end position="443"/>
    </location>
</feature>
<comment type="caution">
    <text evidence="8">The sequence shown here is derived from an EMBL/GenBank/DDBJ whole genome shotgun (WGS) entry which is preliminary data.</text>
</comment>
<gene>
    <name evidence="8" type="ORF">cubi_03521</name>
</gene>
<evidence type="ECO:0000256" key="1">
    <source>
        <dbReference type="ARBA" id="ARBA00004141"/>
    </source>
</evidence>
<dbReference type="Proteomes" id="UP000186176">
    <property type="component" value="Unassembled WGS sequence"/>
</dbReference>
<evidence type="ECO:0000256" key="4">
    <source>
        <dbReference type="ARBA" id="ARBA00022989"/>
    </source>
</evidence>
<evidence type="ECO:0000256" key="5">
    <source>
        <dbReference type="ARBA" id="ARBA00023136"/>
    </source>
</evidence>
<name>A0A1J4MJU4_9CRYT</name>
<keyword evidence="2 6" id="KW-0812">Transmembrane</keyword>
<dbReference type="GeneID" id="39980313"/>
<accession>A0A1J4MJU4</accession>